<name>A0A699QW15_TANCI</name>
<evidence type="ECO:0000313" key="2">
    <source>
        <dbReference type="EMBL" id="GFC76857.1"/>
    </source>
</evidence>
<dbReference type="EMBL" id="BKCJ011058371">
    <property type="protein sequence ID" value="GFC76857.1"/>
    <property type="molecule type" value="Genomic_DNA"/>
</dbReference>
<feature type="compositionally biased region" description="Basic and acidic residues" evidence="1">
    <location>
        <begin position="8"/>
        <end position="20"/>
    </location>
</feature>
<feature type="non-terminal residue" evidence="2">
    <location>
        <position position="28"/>
    </location>
</feature>
<feature type="region of interest" description="Disordered" evidence="1">
    <location>
        <begin position="1"/>
        <end position="28"/>
    </location>
</feature>
<protein>
    <submittedName>
        <fullName evidence="2">Uncharacterized protein</fullName>
    </submittedName>
</protein>
<proteinExistence type="predicted"/>
<comment type="caution">
    <text evidence="2">The sequence shown here is derived from an EMBL/GenBank/DDBJ whole genome shotgun (WGS) entry which is preliminary data.</text>
</comment>
<dbReference type="AlphaFoldDB" id="A0A699QW15"/>
<organism evidence="2">
    <name type="scientific">Tanacetum cinerariifolium</name>
    <name type="common">Dalmatian daisy</name>
    <name type="synonym">Chrysanthemum cinerariifolium</name>
    <dbReference type="NCBI Taxonomy" id="118510"/>
    <lineage>
        <taxon>Eukaryota</taxon>
        <taxon>Viridiplantae</taxon>
        <taxon>Streptophyta</taxon>
        <taxon>Embryophyta</taxon>
        <taxon>Tracheophyta</taxon>
        <taxon>Spermatophyta</taxon>
        <taxon>Magnoliopsida</taxon>
        <taxon>eudicotyledons</taxon>
        <taxon>Gunneridae</taxon>
        <taxon>Pentapetalae</taxon>
        <taxon>asterids</taxon>
        <taxon>campanulids</taxon>
        <taxon>Asterales</taxon>
        <taxon>Asteraceae</taxon>
        <taxon>Asteroideae</taxon>
        <taxon>Anthemideae</taxon>
        <taxon>Anthemidinae</taxon>
        <taxon>Tanacetum</taxon>
    </lineage>
</organism>
<reference evidence="2" key="1">
    <citation type="journal article" date="2019" name="Sci. Rep.">
        <title>Draft genome of Tanacetum cinerariifolium, the natural source of mosquito coil.</title>
        <authorList>
            <person name="Yamashiro T."/>
            <person name="Shiraishi A."/>
            <person name="Satake H."/>
            <person name="Nakayama K."/>
        </authorList>
    </citation>
    <scope>NUCLEOTIDE SEQUENCE</scope>
</reference>
<accession>A0A699QW15</accession>
<sequence>MAPSSWDCRAESDDGREREGNSQGIEVQ</sequence>
<evidence type="ECO:0000256" key="1">
    <source>
        <dbReference type="SAM" id="MobiDB-lite"/>
    </source>
</evidence>
<gene>
    <name evidence="2" type="ORF">Tci_848827</name>
</gene>